<feature type="non-terminal residue" evidence="1">
    <location>
        <position position="1"/>
    </location>
</feature>
<dbReference type="InterPro" id="IPR036188">
    <property type="entry name" value="FAD/NAD-bd_sf"/>
</dbReference>
<organism evidence="1">
    <name type="scientific">Escherichia coli</name>
    <dbReference type="NCBI Taxonomy" id="562"/>
    <lineage>
        <taxon>Bacteria</taxon>
        <taxon>Pseudomonadati</taxon>
        <taxon>Pseudomonadota</taxon>
        <taxon>Gammaproteobacteria</taxon>
        <taxon>Enterobacterales</taxon>
        <taxon>Enterobacteriaceae</taxon>
        <taxon>Escherichia</taxon>
    </lineage>
</organism>
<name>A0A6G4JYJ0_ECOLX</name>
<dbReference type="SUPFAM" id="SSF51905">
    <property type="entry name" value="FAD/NAD(P)-binding domain"/>
    <property type="match status" value="1"/>
</dbReference>
<dbReference type="EMBL" id="JAAJSR010000098">
    <property type="protein sequence ID" value="NGD71846.1"/>
    <property type="molecule type" value="Genomic_DNA"/>
</dbReference>
<gene>
    <name evidence="1" type="ORF">G5588_23785</name>
</gene>
<dbReference type="AlphaFoldDB" id="A0A6G4JYJ0"/>
<sequence>VYERDELPTEPVNRSAVPQGQHVHLLMARGAQELEAIFPGMLDDMARAGVPVVQNQPESIHFTAGGHLLGTGQTLESNFTAYVPTRGRLEWQIRERVLALPTVSVLRGGVAHPEFDAAAQRVTGVVLDNGETVEGDLVVD</sequence>
<evidence type="ECO:0000313" key="1">
    <source>
        <dbReference type="EMBL" id="NGD71846.1"/>
    </source>
</evidence>
<feature type="non-terminal residue" evidence="1">
    <location>
        <position position="140"/>
    </location>
</feature>
<comment type="caution">
    <text evidence="1">The sequence shown here is derived from an EMBL/GenBank/DDBJ whole genome shotgun (WGS) entry which is preliminary data.</text>
</comment>
<proteinExistence type="predicted"/>
<protein>
    <submittedName>
        <fullName evidence="1">Oxidoreductase</fullName>
    </submittedName>
</protein>
<reference evidence="1" key="1">
    <citation type="submission" date="2020-02" db="EMBL/GenBank/DDBJ databases">
        <title>WGS of Carbapenem-Resistant Entrobacteriaceae.</title>
        <authorList>
            <person name="Tokajian S."/>
            <person name="El Chaar M."/>
            <person name="El Khoury M."/>
        </authorList>
    </citation>
    <scope>NUCLEOTIDE SEQUENCE</scope>
    <source>
        <strain evidence="1">ECM_32</strain>
    </source>
</reference>
<accession>A0A6G4JYJ0</accession>
<dbReference type="RefSeq" id="WP_205895541.1">
    <property type="nucleotide sequence ID" value="NZ_JAAJSR010000098.1"/>
</dbReference>